<keyword evidence="4" id="KW-1185">Reference proteome</keyword>
<feature type="region of interest" description="Disordered" evidence="1">
    <location>
        <begin position="279"/>
        <end position="310"/>
    </location>
</feature>
<proteinExistence type="predicted"/>
<feature type="compositionally biased region" description="Basic and acidic residues" evidence="1">
    <location>
        <begin position="1"/>
        <end position="23"/>
    </location>
</feature>
<evidence type="ECO:0000313" key="4">
    <source>
        <dbReference type="Proteomes" id="UP001211065"/>
    </source>
</evidence>
<evidence type="ECO:0000313" key="3">
    <source>
        <dbReference type="EMBL" id="KAJ3213587.1"/>
    </source>
</evidence>
<evidence type="ECO:0000256" key="1">
    <source>
        <dbReference type="SAM" id="MobiDB-lite"/>
    </source>
</evidence>
<feature type="transmembrane region" description="Helical" evidence="2">
    <location>
        <begin position="140"/>
        <end position="161"/>
    </location>
</feature>
<feature type="compositionally biased region" description="Low complexity" evidence="1">
    <location>
        <begin position="32"/>
        <end position="52"/>
    </location>
</feature>
<reference evidence="3" key="1">
    <citation type="submission" date="2020-05" db="EMBL/GenBank/DDBJ databases">
        <title>Phylogenomic resolution of chytrid fungi.</title>
        <authorList>
            <person name="Stajich J.E."/>
            <person name="Amses K."/>
            <person name="Simmons R."/>
            <person name="Seto K."/>
            <person name="Myers J."/>
            <person name="Bonds A."/>
            <person name="Quandt C.A."/>
            <person name="Barry K."/>
            <person name="Liu P."/>
            <person name="Grigoriev I."/>
            <person name="Longcore J.E."/>
            <person name="James T.Y."/>
        </authorList>
    </citation>
    <scope>NUCLEOTIDE SEQUENCE</scope>
    <source>
        <strain evidence="3">JEL0476</strain>
    </source>
</reference>
<gene>
    <name evidence="3" type="ORF">HK099_007283</name>
</gene>
<feature type="region of interest" description="Disordered" evidence="1">
    <location>
        <begin position="1"/>
        <end position="52"/>
    </location>
</feature>
<dbReference type="EMBL" id="JADGJW010000696">
    <property type="protein sequence ID" value="KAJ3213587.1"/>
    <property type="molecule type" value="Genomic_DNA"/>
</dbReference>
<name>A0AAD5XYK1_9FUNG</name>
<dbReference type="Proteomes" id="UP001211065">
    <property type="component" value="Unassembled WGS sequence"/>
</dbReference>
<protein>
    <submittedName>
        <fullName evidence="3">Uncharacterized protein</fullName>
    </submittedName>
</protein>
<keyword evidence="2" id="KW-1133">Transmembrane helix</keyword>
<accession>A0AAD5XYK1</accession>
<dbReference type="AlphaFoldDB" id="A0AAD5XYK1"/>
<feature type="region of interest" description="Disordered" evidence="1">
    <location>
        <begin position="209"/>
        <end position="229"/>
    </location>
</feature>
<keyword evidence="2" id="KW-0812">Transmembrane</keyword>
<evidence type="ECO:0000256" key="2">
    <source>
        <dbReference type="SAM" id="Phobius"/>
    </source>
</evidence>
<comment type="caution">
    <text evidence="3">The sequence shown here is derived from an EMBL/GenBank/DDBJ whole genome shotgun (WGS) entry which is preliminary data.</text>
</comment>
<keyword evidence="2" id="KW-0472">Membrane</keyword>
<feature type="compositionally biased region" description="Low complexity" evidence="1">
    <location>
        <begin position="288"/>
        <end position="310"/>
    </location>
</feature>
<organism evidence="3 4">
    <name type="scientific">Clydaea vesicula</name>
    <dbReference type="NCBI Taxonomy" id="447962"/>
    <lineage>
        <taxon>Eukaryota</taxon>
        <taxon>Fungi</taxon>
        <taxon>Fungi incertae sedis</taxon>
        <taxon>Chytridiomycota</taxon>
        <taxon>Chytridiomycota incertae sedis</taxon>
        <taxon>Chytridiomycetes</taxon>
        <taxon>Lobulomycetales</taxon>
        <taxon>Lobulomycetaceae</taxon>
        <taxon>Clydaea</taxon>
    </lineage>
</organism>
<sequence>MTHTSIDDRRATKESFEDEETKKLSRSIMADNNTSVTPPSNSNSSTPTQPQNNLPNNVLGMCTCTCGKVQEPFAILGSECIGDSLPACSAKFAPNFCTKARFLPGVEEIPSSSTSTVAATSDTSTIKSVKSSPSTSFPSMVPIIIVAIIVIIVAIVGLFLFRKRSQRSRLNREKVDFEPTPFNKPERPKVTPARPPSFIANINSVGATANSNSAKPFDTPSNPTPQTVQYTVANPTEPEQNYVDNNNYDVHYDVQQPYGNHPYQNYDQQQYYHQDFSQPLHINNQPHYPQHNVNYPQQNNQYYGQQPNGY</sequence>